<dbReference type="Gene3D" id="6.10.140.2220">
    <property type="match status" value="1"/>
</dbReference>
<keyword evidence="3" id="KW-0963">Cytoplasm</keyword>
<dbReference type="GO" id="GO:0008270">
    <property type="term" value="F:zinc ion binding"/>
    <property type="evidence" value="ECO:0007669"/>
    <property type="project" value="UniProtKB-KW"/>
</dbReference>
<gene>
    <name evidence="10" type="ORF">A4X06_0g7819</name>
</gene>
<evidence type="ECO:0000256" key="1">
    <source>
        <dbReference type="ARBA" id="ARBA00004496"/>
    </source>
</evidence>
<dbReference type="Proteomes" id="UP000077684">
    <property type="component" value="Unassembled WGS sequence"/>
</dbReference>
<organism evidence="10 11">
    <name type="scientific">Tilletia controversa</name>
    <name type="common">dwarf bunt fungus</name>
    <dbReference type="NCBI Taxonomy" id="13291"/>
    <lineage>
        <taxon>Eukaryota</taxon>
        <taxon>Fungi</taxon>
        <taxon>Dikarya</taxon>
        <taxon>Basidiomycota</taxon>
        <taxon>Ustilaginomycotina</taxon>
        <taxon>Exobasidiomycetes</taxon>
        <taxon>Tilletiales</taxon>
        <taxon>Tilletiaceae</taxon>
        <taxon>Tilletia</taxon>
    </lineage>
</organism>
<feature type="compositionally biased region" description="Polar residues" evidence="8">
    <location>
        <begin position="265"/>
        <end position="281"/>
    </location>
</feature>
<comment type="subcellular location">
    <subcellularLocation>
        <location evidence="1">Cytoplasm</location>
    </subcellularLocation>
</comment>
<evidence type="ECO:0000256" key="8">
    <source>
        <dbReference type="SAM" id="MobiDB-lite"/>
    </source>
</evidence>
<protein>
    <recommendedName>
        <fullName evidence="9">MYND-type domain-containing protein</fullName>
    </recommendedName>
</protein>
<dbReference type="GO" id="GO:0005737">
    <property type="term" value="C:cytoplasm"/>
    <property type="evidence" value="ECO:0007669"/>
    <property type="project" value="UniProtKB-SubCell"/>
</dbReference>
<keyword evidence="6" id="KW-0862">Zinc</keyword>
<feature type="compositionally biased region" description="Low complexity" evidence="8">
    <location>
        <begin position="185"/>
        <end position="196"/>
    </location>
</feature>
<dbReference type="EMBL" id="LWDE02001479">
    <property type="protein sequence ID" value="KAE8240313.1"/>
    <property type="molecule type" value="Genomic_DNA"/>
</dbReference>
<comment type="caution">
    <text evidence="10">The sequence shown here is derived from an EMBL/GenBank/DDBJ whole genome shotgun (WGS) entry which is preliminary data.</text>
</comment>
<dbReference type="PROSITE" id="PS50865">
    <property type="entry name" value="ZF_MYND_2"/>
    <property type="match status" value="1"/>
</dbReference>
<dbReference type="PANTHER" id="PTHR47442">
    <property type="entry name" value="MYND-TYPE ZINC FINGER PROTEIN MUB1"/>
    <property type="match status" value="1"/>
</dbReference>
<evidence type="ECO:0000256" key="2">
    <source>
        <dbReference type="ARBA" id="ARBA00010655"/>
    </source>
</evidence>
<keyword evidence="4" id="KW-0479">Metal-binding</keyword>
<feature type="region of interest" description="Disordered" evidence="8">
    <location>
        <begin position="520"/>
        <end position="551"/>
    </location>
</feature>
<keyword evidence="11" id="KW-1185">Reference proteome</keyword>
<evidence type="ECO:0000256" key="6">
    <source>
        <dbReference type="ARBA" id="ARBA00022833"/>
    </source>
</evidence>
<sequence length="684" mass="73378">MRESNFSNPSLNRACLSITSSLYDRRAIDSTSTLPLINSLTHLAYLTSTSPRIREMVTIDGGLERLVQILQRVPLPPSPTRPATTQLIRSIWKWSLAFQCAVNIGVRGTEHVRIRVVDAGMVPITVNVLESYLLALEQYQAPERTAKQAEKQAEKAAAAISAAAAAAAASHASVDSPTTLQVDPTTTSSSSSSSTSYVSPRRNAIHASSSLVPTIAERSQPRSRSIRHRPSSASSFSSGTSAAADAPLPPPPTLNRAEARMGRTPSGQSRISAQSTATTLQQPIHTGVTAATTEAIVSSPPTSARPLPSIIYREEEVLLSLQLLAYVSKYPHVRELFHSAEVVDGRMPDWYSIVASAAMASANGVHAHQSSSSFDSSNWSEEDEDKATATAELLKLYASRTESWSPSATEHKTVFSIAERFTLKASSSRSAITKDSRLSTEIQYWAGVIMRNACRKDESRGGVRQCANMLCGKWETYPREFAKCRRCRKAKYCTKQCQSKGWAMGHRHWCNSAKEEAEQDEAMLGRSAEKESQAQAQSQSQSQSQSPTTVRAGEAAVVLGGNGVGGSTTSSPVVPPTIPVMPMPMPMQMQMQGQGADVGDGWVSSGESVVNSPSIGHSHSALLPPPTAAMVDDAISVTVSTAPSTATTAVSPMELDLYGHGHGHGHGHGTAPMEVDSYWPSYFQ</sequence>
<name>A0A8X7MLX3_9BASI</name>
<feature type="region of interest" description="Disordered" evidence="8">
    <location>
        <begin position="172"/>
        <end position="281"/>
    </location>
</feature>
<evidence type="ECO:0000256" key="5">
    <source>
        <dbReference type="ARBA" id="ARBA00022771"/>
    </source>
</evidence>
<dbReference type="SUPFAM" id="SSF144232">
    <property type="entry name" value="HIT/MYND zinc finger-like"/>
    <property type="match status" value="1"/>
</dbReference>
<reference evidence="10" key="1">
    <citation type="submission" date="2016-04" db="EMBL/GenBank/DDBJ databases">
        <authorList>
            <person name="Nguyen H.D."/>
            <person name="Samba Siva P."/>
            <person name="Cullis J."/>
            <person name="Levesque C.A."/>
            <person name="Hambleton S."/>
        </authorList>
    </citation>
    <scope>NUCLEOTIDE SEQUENCE</scope>
    <source>
        <strain evidence="10">DAOMC 236426</strain>
    </source>
</reference>
<dbReference type="AlphaFoldDB" id="A0A8X7MLX3"/>
<evidence type="ECO:0000313" key="10">
    <source>
        <dbReference type="EMBL" id="KAE8240313.1"/>
    </source>
</evidence>
<dbReference type="GO" id="GO:0007163">
    <property type="term" value="P:establishment or maintenance of cell polarity"/>
    <property type="evidence" value="ECO:0007669"/>
    <property type="project" value="TreeGrafter"/>
</dbReference>
<proteinExistence type="inferred from homology"/>
<evidence type="ECO:0000259" key="9">
    <source>
        <dbReference type="PROSITE" id="PS50865"/>
    </source>
</evidence>
<feature type="domain" description="MYND-type" evidence="9">
    <location>
        <begin position="468"/>
        <end position="510"/>
    </location>
</feature>
<evidence type="ECO:0000256" key="4">
    <source>
        <dbReference type="ARBA" id="ARBA00022723"/>
    </source>
</evidence>
<reference evidence="10" key="2">
    <citation type="journal article" date="2019" name="IMA Fungus">
        <title>Genome sequencing and comparison of five Tilletia species to identify candidate genes for the detection of regulated species infecting wheat.</title>
        <authorList>
            <person name="Nguyen H.D.T."/>
            <person name="Sultana T."/>
            <person name="Kesanakurti P."/>
            <person name="Hambleton S."/>
        </authorList>
    </citation>
    <scope>NUCLEOTIDE SEQUENCE</scope>
    <source>
        <strain evidence="10">DAOMC 236426</strain>
    </source>
</reference>
<dbReference type="GO" id="GO:0006511">
    <property type="term" value="P:ubiquitin-dependent protein catabolic process"/>
    <property type="evidence" value="ECO:0007669"/>
    <property type="project" value="TreeGrafter"/>
</dbReference>
<comment type="similarity">
    <text evidence="2">Belongs to the MUB1/samB family.</text>
</comment>
<feature type="compositionally biased region" description="Polar residues" evidence="8">
    <location>
        <begin position="175"/>
        <end position="184"/>
    </location>
</feature>
<evidence type="ECO:0000313" key="11">
    <source>
        <dbReference type="Proteomes" id="UP000077684"/>
    </source>
</evidence>
<feature type="compositionally biased region" description="Low complexity" evidence="8">
    <location>
        <begin position="231"/>
        <end position="246"/>
    </location>
</feature>
<feature type="compositionally biased region" description="Low complexity" evidence="8">
    <location>
        <begin position="533"/>
        <end position="546"/>
    </location>
</feature>
<dbReference type="InterPro" id="IPR051664">
    <property type="entry name" value="MYND-type_zinc_finger"/>
</dbReference>
<dbReference type="PANTHER" id="PTHR47442:SF1">
    <property type="entry name" value="MYND-TYPE ZINC FINGER PROTEIN MUB1"/>
    <property type="match status" value="1"/>
</dbReference>
<accession>A0A8X7MLX3</accession>
<dbReference type="GO" id="GO:1990304">
    <property type="term" value="C:MUB1-RAD6-UBR2 ubiquitin ligase complex"/>
    <property type="evidence" value="ECO:0007669"/>
    <property type="project" value="TreeGrafter"/>
</dbReference>
<evidence type="ECO:0000256" key="3">
    <source>
        <dbReference type="ARBA" id="ARBA00022490"/>
    </source>
</evidence>
<evidence type="ECO:0000256" key="7">
    <source>
        <dbReference type="PROSITE-ProRule" id="PRU00134"/>
    </source>
</evidence>
<keyword evidence="5 7" id="KW-0863">Zinc-finger</keyword>
<dbReference type="Pfam" id="PF01753">
    <property type="entry name" value="zf-MYND"/>
    <property type="match status" value="1"/>
</dbReference>
<dbReference type="InterPro" id="IPR002893">
    <property type="entry name" value="Znf_MYND"/>
</dbReference>